<dbReference type="InterPro" id="IPR011008">
    <property type="entry name" value="Dimeric_a/b-barrel"/>
</dbReference>
<dbReference type="Pfam" id="PF03992">
    <property type="entry name" value="ABM"/>
    <property type="match status" value="1"/>
</dbReference>
<sequence>MSPVLITSIHVTIRVAPADAPAFLAALKRAHTVVATLPEHVSFELYQHPNEPGTYKYIENWNASAAWIMKAAAENEACQEYFCVTEKMYVQPKEMEVWTRMEG</sequence>
<dbReference type="AlphaFoldDB" id="A0A9P4LI61"/>
<dbReference type="InterPro" id="IPR007138">
    <property type="entry name" value="ABM_dom"/>
</dbReference>
<gene>
    <name evidence="2" type="ORF">EK21DRAFT_74805</name>
</gene>
<comment type="caution">
    <text evidence="2">The sequence shown here is derived from an EMBL/GenBank/DDBJ whole genome shotgun (WGS) entry which is preliminary data.</text>
</comment>
<organism evidence="2 3">
    <name type="scientific">Setomelanomma holmii</name>
    <dbReference type="NCBI Taxonomy" id="210430"/>
    <lineage>
        <taxon>Eukaryota</taxon>
        <taxon>Fungi</taxon>
        <taxon>Dikarya</taxon>
        <taxon>Ascomycota</taxon>
        <taxon>Pezizomycotina</taxon>
        <taxon>Dothideomycetes</taxon>
        <taxon>Pleosporomycetidae</taxon>
        <taxon>Pleosporales</taxon>
        <taxon>Pleosporineae</taxon>
        <taxon>Phaeosphaeriaceae</taxon>
        <taxon>Setomelanomma</taxon>
    </lineage>
</organism>
<dbReference type="EMBL" id="ML978248">
    <property type="protein sequence ID" value="KAF2026163.1"/>
    <property type="molecule type" value="Genomic_DNA"/>
</dbReference>
<evidence type="ECO:0000313" key="2">
    <source>
        <dbReference type="EMBL" id="KAF2026163.1"/>
    </source>
</evidence>
<reference evidence="2" key="1">
    <citation type="journal article" date="2020" name="Stud. Mycol.">
        <title>101 Dothideomycetes genomes: a test case for predicting lifestyles and emergence of pathogens.</title>
        <authorList>
            <person name="Haridas S."/>
            <person name="Albert R."/>
            <person name="Binder M."/>
            <person name="Bloem J."/>
            <person name="Labutti K."/>
            <person name="Salamov A."/>
            <person name="Andreopoulos B."/>
            <person name="Baker S."/>
            <person name="Barry K."/>
            <person name="Bills G."/>
            <person name="Bluhm B."/>
            <person name="Cannon C."/>
            <person name="Castanera R."/>
            <person name="Culley D."/>
            <person name="Daum C."/>
            <person name="Ezra D."/>
            <person name="Gonzalez J."/>
            <person name="Henrissat B."/>
            <person name="Kuo A."/>
            <person name="Liang C."/>
            <person name="Lipzen A."/>
            <person name="Lutzoni F."/>
            <person name="Magnuson J."/>
            <person name="Mondo S."/>
            <person name="Nolan M."/>
            <person name="Ohm R."/>
            <person name="Pangilinan J."/>
            <person name="Park H.-J."/>
            <person name="Ramirez L."/>
            <person name="Alfaro M."/>
            <person name="Sun H."/>
            <person name="Tritt A."/>
            <person name="Yoshinaga Y."/>
            <person name="Zwiers L.-H."/>
            <person name="Turgeon B."/>
            <person name="Goodwin S."/>
            <person name="Spatafora J."/>
            <person name="Crous P."/>
            <person name="Grigoriev I."/>
        </authorList>
    </citation>
    <scope>NUCLEOTIDE SEQUENCE</scope>
    <source>
        <strain evidence="2">CBS 110217</strain>
    </source>
</reference>
<dbReference type="Gene3D" id="3.30.70.100">
    <property type="match status" value="1"/>
</dbReference>
<evidence type="ECO:0000259" key="1">
    <source>
        <dbReference type="Pfam" id="PF03992"/>
    </source>
</evidence>
<dbReference type="OrthoDB" id="4126315at2759"/>
<dbReference type="Proteomes" id="UP000799777">
    <property type="component" value="Unassembled WGS sequence"/>
</dbReference>
<keyword evidence="3" id="KW-1185">Reference proteome</keyword>
<feature type="domain" description="ABM" evidence="1">
    <location>
        <begin position="9"/>
        <end position="79"/>
    </location>
</feature>
<dbReference type="SUPFAM" id="SSF54909">
    <property type="entry name" value="Dimeric alpha+beta barrel"/>
    <property type="match status" value="1"/>
</dbReference>
<name>A0A9P4LI61_9PLEO</name>
<accession>A0A9P4LI61</accession>
<evidence type="ECO:0000313" key="3">
    <source>
        <dbReference type="Proteomes" id="UP000799777"/>
    </source>
</evidence>
<protein>
    <recommendedName>
        <fullName evidence="1">ABM domain-containing protein</fullName>
    </recommendedName>
</protein>
<proteinExistence type="predicted"/>